<dbReference type="Pfam" id="PF12695">
    <property type="entry name" value="Abhydrolase_5"/>
    <property type="match status" value="1"/>
</dbReference>
<dbReference type="SUPFAM" id="SSF53474">
    <property type="entry name" value="alpha/beta-Hydrolases"/>
    <property type="match status" value="1"/>
</dbReference>
<name>A0ABD3NU96_9STRA</name>
<protein>
    <recommendedName>
        <fullName evidence="2">Alpha/beta hydrolase fold-5 domain-containing protein</fullName>
    </recommendedName>
</protein>
<evidence type="ECO:0000313" key="4">
    <source>
        <dbReference type="Proteomes" id="UP001530400"/>
    </source>
</evidence>
<dbReference type="InterPro" id="IPR029059">
    <property type="entry name" value="AB_hydrolase_5"/>
</dbReference>
<sequence>MQIPMLATLLKALELPDLPSSSRGVRSLQFTLPDYTSPPLPEAINATPVAYQSDETIDAARSLDADGKCVGDQAKDNSEACQIKFGSEFNESSTGVLFFSGALVDPRGYSPLMAMISDAYNLPISVPIFDGDTSYKFGTCESGRLAQAQFAFPSVEKWIFIGHSLGGVTAFNDVWAMAGRNETDAIGGLVLLASYVRQDLGCGATDFSGDEWSWLPVASISASEDGVANATDFAAGQAFLPSHSPRFINETIEGGNHGGFGSYDDSERYELLGQTDGNASITNEEQQRQTTIIIGEIEDMASSLIEVEKSESNAPTVAPIMQESPTDTESNDENDESSNLSYSNDATNAAGSLDGFLLYMCLFVSVSLFVL</sequence>
<dbReference type="Proteomes" id="UP001530400">
    <property type="component" value="Unassembled WGS sequence"/>
</dbReference>
<dbReference type="InterPro" id="IPR029058">
    <property type="entry name" value="AB_hydrolase_fold"/>
</dbReference>
<feature type="domain" description="Alpha/beta hydrolase fold-5" evidence="2">
    <location>
        <begin position="96"/>
        <end position="287"/>
    </location>
</feature>
<reference evidence="3 4" key="1">
    <citation type="submission" date="2024-10" db="EMBL/GenBank/DDBJ databases">
        <title>Updated reference genomes for cyclostephanoid diatoms.</title>
        <authorList>
            <person name="Roberts W.R."/>
            <person name="Alverson A.J."/>
        </authorList>
    </citation>
    <scope>NUCLEOTIDE SEQUENCE [LARGE SCALE GENOMIC DNA]</scope>
    <source>
        <strain evidence="3 4">AJA010-31</strain>
    </source>
</reference>
<dbReference type="EMBL" id="JALLPJ020000960">
    <property type="protein sequence ID" value="KAL3779003.1"/>
    <property type="molecule type" value="Genomic_DNA"/>
</dbReference>
<dbReference type="AlphaFoldDB" id="A0ABD3NU96"/>
<gene>
    <name evidence="3" type="ORF">ACHAWO_006237</name>
</gene>
<comment type="caution">
    <text evidence="3">The sequence shown here is derived from an EMBL/GenBank/DDBJ whole genome shotgun (WGS) entry which is preliminary data.</text>
</comment>
<evidence type="ECO:0000259" key="2">
    <source>
        <dbReference type="Pfam" id="PF12695"/>
    </source>
</evidence>
<evidence type="ECO:0000256" key="1">
    <source>
        <dbReference type="SAM" id="MobiDB-lite"/>
    </source>
</evidence>
<keyword evidence="4" id="KW-1185">Reference proteome</keyword>
<feature type="region of interest" description="Disordered" evidence="1">
    <location>
        <begin position="309"/>
        <end position="343"/>
    </location>
</feature>
<proteinExistence type="predicted"/>
<accession>A0ABD3NU96</accession>
<evidence type="ECO:0000313" key="3">
    <source>
        <dbReference type="EMBL" id="KAL3779003.1"/>
    </source>
</evidence>
<organism evidence="3 4">
    <name type="scientific">Cyclotella atomus</name>
    <dbReference type="NCBI Taxonomy" id="382360"/>
    <lineage>
        <taxon>Eukaryota</taxon>
        <taxon>Sar</taxon>
        <taxon>Stramenopiles</taxon>
        <taxon>Ochrophyta</taxon>
        <taxon>Bacillariophyta</taxon>
        <taxon>Coscinodiscophyceae</taxon>
        <taxon>Thalassiosirophycidae</taxon>
        <taxon>Stephanodiscales</taxon>
        <taxon>Stephanodiscaceae</taxon>
        <taxon>Cyclotella</taxon>
    </lineage>
</organism>